<keyword evidence="1" id="KW-1133">Transmembrane helix</keyword>
<keyword evidence="1" id="KW-0812">Transmembrane</keyword>
<reference evidence="2 3" key="1">
    <citation type="submission" date="2016-05" db="EMBL/GenBank/DDBJ databases">
        <title>A degradative enzymes factory behind the ericoid mycorrhizal symbiosis.</title>
        <authorList>
            <consortium name="DOE Joint Genome Institute"/>
            <person name="Martino E."/>
            <person name="Morin E."/>
            <person name="Grelet G."/>
            <person name="Kuo A."/>
            <person name="Kohler A."/>
            <person name="Daghino S."/>
            <person name="Barry K."/>
            <person name="Choi C."/>
            <person name="Cichocki N."/>
            <person name="Clum A."/>
            <person name="Copeland A."/>
            <person name="Hainaut M."/>
            <person name="Haridas S."/>
            <person name="Labutti K."/>
            <person name="Lindquist E."/>
            <person name="Lipzen A."/>
            <person name="Khouja H.-R."/>
            <person name="Murat C."/>
            <person name="Ohm R."/>
            <person name="Olson A."/>
            <person name="Spatafora J."/>
            <person name="Veneault-Fourrey C."/>
            <person name="Henrissat B."/>
            <person name="Grigoriev I."/>
            <person name="Martin F."/>
            <person name="Perotto S."/>
        </authorList>
    </citation>
    <scope>NUCLEOTIDE SEQUENCE [LARGE SCALE GENOMIC DNA]</scope>
    <source>
        <strain evidence="2 3">UAMH 7357</strain>
    </source>
</reference>
<dbReference type="AlphaFoldDB" id="A0A2J6QD51"/>
<sequence length="102" mass="11745">MGKLIQYQVSLHLSPNDVSIDSTITIAFGIIGTLLAIYGIFIAYKQLKMMRFASRRNRLRRDGSELPQFHVRLEHIFVADSSRTFERPHEGGTIRKEPSRLE</sequence>
<gene>
    <name evidence="2" type="ORF">NA56DRAFT_746356</name>
</gene>
<evidence type="ECO:0000256" key="1">
    <source>
        <dbReference type="SAM" id="Phobius"/>
    </source>
</evidence>
<accession>A0A2J6QD51</accession>
<evidence type="ECO:0000313" key="2">
    <source>
        <dbReference type="EMBL" id="PMD24194.1"/>
    </source>
</evidence>
<protein>
    <submittedName>
        <fullName evidence="2">Uncharacterized protein</fullName>
    </submittedName>
</protein>
<organism evidence="2 3">
    <name type="scientific">Hyaloscypha hepaticicola</name>
    <dbReference type="NCBI Taxonomy" id="2082293"/>
    <lineage>
        <taxon>Eukaryota</taxon>
        <taxon>Fungi</taxon>
        <taxon>Dikarya</taxon>
        <taxon>Ascomycota</taxon>
        <taxon>Pezizomycotina</taxon>
        <taxon>Leotiomycetes</taxon>
        <taxon>Helotiales</taxon>
        <taxon>Hyaloscyphaceae</taxon>
        <taxon>Hyaloscypha</taxon>
    </lineage>
</organism>
<keyword evidence="1" id="KW-0472">Membrane</keyword>
<feature type="transmembrane region" description="Helical" evidence="1">
    <location>
        <begin position="24"/>
        <end position="44"/>
    </location>
</feature>
<keyword evidence="3" id="KW-1185">Reference proteome</keyword>
<dbReference type="Proteomes" id="UP000235672">
    <property type="component" value="Unassembled WGS sequence"/>
</dbReference>
<proteinExistence type="predicted"/>
<dbReference type="EMBL" id="KZ613473">
    <property type="protein sequence ID" value="PMD24194.1"/>
    <property type="molecule type" value="Genomic_DNA"/>
</dbReference>
<name>A0A2J6QD51_9HELO</name>
<evidence type="ECO:0000313" key="3">
    <source>
        <dbReference type="Proteomes" id="UP000235672"/>
    </source>
</evidence>